<evidence type="ECO:0000313" key="4">
    <source>
        <dbReference type="EMBL" id="KAA0159306.1"/>
    </source>
</evidence>
<organism evidence="5 9">
    <name type="scientific">Cafeteria roenbergensis</name>
    <name type="common">Marine flagellate</name>
    <dbReference type="NCBI Taxonomy" id="33653"/>
    <lineage>
        <taxon>Eukaryota</taxon>
        <taxon>Sar</taxon>
        <taxon>Stramenopiles</taxon>
        <taxon>Bigyra</taxon>
        <taxon>Opalozoa</taxon>
        <taxon>Bicosoecida</taxon>
        <taxon>Cafeteriaceae</taxon>
        <taxon>Cafeteria</taxon>
    </lineage>
</organism>
<dbReference type="Proteomes" id="UP000323011">
    <property type="component" value="Unassembled WGS sequence"/>
</dbReference>
<dbReference type="Proteomes" id="UP000322899">
    <property type="component" value="Unassembled WGS sequence"/>
</dbReference>
<evidence type="ECO:0000313" key="7">
    <source>
        <dbReference type="Proteomes" id="UP000322899"/>
    </source>
</evidence>
<dbReference type="PANTHER" id="PTHR12062">
    <property type="entry name" value="N-ACETYLGLUCOSAMINYLTRANSFERASE VI"/>
    <property type="match status" value="1"/>
</dbReference>
<dbReference type="Proteomes" id="UP000325113">
    <property type="component" value="Unassembled WGS sequence"/>
</dbReference>
<evidence type="ECO:0000313" key="8">
    <source>
        <dbReference type="Proteomes" id="UP000323011"/>
    </source>
</evidence>
<dbReference type="EMBL" id="VLTL01000033">
    <property type="protein sequence ID" value="KAA0167579.1"/>
    <property type="molecule type" value="Genomic_DNA"/>
</dbReference>
<dbReference type="EMBL" id="VLTM01000055">
    <property type="protein sequence ID" value="KAA0159306.1"/>
    <property type="molecule type" value="Genomic_DNA"/>
</dbReference>
<dbReference type="EMBL" id="VLTN01000003">
    <property type="protein sequence ID" value="KAA0156824.1"/>
    <property type="molecule type" value="Genomic_DNA"/>
</dbReference>
<comment type="caution">
    <text evidence="5">The sequence shown here is derived from an EMBL/GenBank/DDBJ whole genome shotgun (WGS) entry which is preliminary data.</text>
</comment>
<evidence type="ECO:0000256" key="2">
    <source>
        <dbReference type="SAM" id="Phobius"/>
    </source>
</evidence>
<protein>
    <submittedName>
        <fullName evidence="5">Uncharacterized protein</fullName>
    </submittedName>
</protein>
<dbReference type="InterPro" id="IPR006759">
    <property type="entry name" value="Glyco_transf_54"/>
</dbReference>
<feature type="region of interest" description="Disordered" evidence="1">
    <location>
        <begin position="58"/>
        <end position="95"/>
    </location>
</feature>
<feature type="transmembrane region" description="Helical" evidence="2">
    <location>
        <begin position="30"/>
        <end position="50"/>
    </location>
</feature>
<dbReference type="GO" id="GO:0006487">
    <property type="term" value="P:protein N-linked glycosylation"/>
    <property type="evidence" value="ECO:0007669"/>
    <property type="project" value="TreeGrafter"/>
</dbReference>
<dbReference type="OrthoDB" id="2016523at2759"/>
<keyword evidence="2" id="KW-0472">Membrane</keyword>
<evidence type="ECO:0000313" key="10">
    <source>
        <dbReference type="Proteomes" id="UP000325113"/>
    </source>
</evidence>
<keyword evidence="8" id="KW-1185">Reference proteome</keyword>
<keyword evidence="2" id="KW-1133">Transmembrane helix</keyword>
<dbReference type="EMBL" id="VLTO01000004">
    <property type="protein sequence ID" value="KAA0177253.1"/>
    <property type="molecule type" value="Genomic_DNA"/>
</dbReference>
<evidence type="ECO:0000313" key="6">
    <source>
        <dbReference type="EMBL" id="KAA0177253.1"/>
    </source>
</evidence>
<dbReference type="PANTHER" id="PTHR12062:SF0">
    <property type="entry name" value="ALPHA-1,3-MANNOSYL-GLYCOPROTEIN 4-BETA-N-ACETYLGLUCOSAMINYLTRANSFERASE B"/>
    <property type="match status" value="1"/>
</dbReference>
<reference evidence="7 8" key="1">
    <citation type="submission" date="2019-07" db="EMBL/GenBank/DDBJ databases">
        <title>Genomes of Cafeteria roenbergensis.</title>
        <authorList>
            <person name="Fischer M.G."/>
            <person name="Hackl T."/>
            <person name="Roman M."/>
        </authorList>
    </citation>
    <scope>NUCLEOTIDE SEQUENCE [LARGE SCALE GENOMIC DNA]</scope>
    <source>
        <strain evidence="3 8">BVI</strain>
        <strain evidence="4 10">Cflag</strain>
        <strain evidence="6 7">E4-10P</strain>
        <strain evidence="5 9">RCC970-E3</strain>
    </source>
</reference>
<evidence type="ECO:0000313" key="5">
    <source>
        <dbReference type="EMBL" id="KAA0167579.1"/>
    </source>
</evidence>
<evidence type="ECO:0000313" key="9">
    <source>
        <dbReference type="Proteomes" id="UP000324907"/>
    </source>
</evidence>
<dbReference type="GO" id="GO:0008375">
    <property type="term" value="F:acetylglucosaminyltransferase activity"/>
    <property type="evidence" value="ECO:0007669"/>
    <property type="project" value="TreeGrafter"/>
</dbReference>
<evidence type="ECO:0000256" key="1">
    <source>
        <dbReference type="SAM" id="MobiDB-lite"/>
    </source>
</evidence>
<sequence>MQAVARRPKDARAARSDANRALSCSQRIQLLTLGAALALVLVGLGAFAALRSPREATAAPPIEDEEPSPRSVLSPSGRVGGGRHGPVGGDFGEQGEGGAPSLALLRVLRNKLEDQGQRLESSQWEQTQLHSELVKTKEQLRLALAKAPQLPDCDEEPAHPWLVIGIPTVARRDALDYLNPALDYIVEQLPDPKTSQGSLLVDRVRILVLNNGHGKKHAAFEKAVARFNPKVNPMGRYLKFETNPDPATHGLQSDLGSANHPGAKVRQQTVDMASLMEASAALKPDLFFVMEDDFRLCPHFFQVLDYAVAKMARVQARWIALRISYGLAGAVVPGKDIAALADYLRRHVQRRPPDHLLVEWFAGESPESARYKMDRKHFAFRHNLLQHFGTVSSLRGAKQGRFAGCYEALDTGSLFEVEAFKPDVCPNEDVWPCPPIAWTEAHPALGLGHLEGQVYRVDHGGGPVSGLRDTDKVKKFGE</sequence>
<dbReference type="OMA" id="RIHAWIH"/>
<feature type="compositionally biased region" description="Gly residues" evidence="1">
    <location>
        <begin position="78"/>
        <end position="95"/>
    </location>
</feature>
<accession>A0A5A8DR10</accession>
<keyword evidence="2" id="KW-0812">Transmembrane</keyword>
<dbReference type="AlphaFoldDB" id="A0A5A8DR10"/>
<gene>
    <name evidence="6" type="ORF">FNF27_01033</name>
    <name evidence="5" type="ORF">FNF28_02793</name>
    <name evidence="3" type="ORF">FNF29_00934</name>
    <name evidence="4" type="ORF">FNF31_04895</name>
</gene>
<proteinExistence type="predicted"/>
<name>A0A5A8DR10_CAFRO</name>
<evidence type="ECO:0000313" key="3">
    <source>
        <dbReference type="EMBL" id="KAA0156824.1"/>
    </source>
</evidence>
<dbReference type="Proteomes" id="UP000324907">
    <property type="component" value="Unassembled WGS sequence"/>
</dbReference>